<dbReference type="AlphaFoldDB" id="A0A8X6WTY8"/>
<evidence type="ECO:0000313" key="1">
    <source>
        <dbReference type="EMBL" id="GFY41422.1"/>
    </source>
</evidence>
<dbReference type="EMBL" id="BMAV01002492">
    <property type="protein sequence ID" value="GFY41422.1"/>
    <property type="molecule type" value="Genomic_DNA"/>
</dbReference>
<reference evidence="1" key="1">
    <citation type="submission" date="2020-08" db="EMBL/GenBank/DDBJ databases">
        <title>Multicomponent nature underlies the extraordinary mechanical properties of spider dragline silk.</title>
        <authorList>
            <person name="Kono N."/>
            <person name="Nakamura H."/>
            <person name="Mori M."/>
            <person name="Yoshida Y."/>
            <person name="Ohtoshi R."/>
            <person name="Malay A.D."/>
            <person name="Moran D.A.P."/>
            <person name="Tomita M."/>
            <person name="Numata K."/>
            <person name="Arakawa K."/>
        </authorList>
    </citation>
    <scope>NUCLEOTIDE SEQUENCE</scope>
</reference>
<sequence length="86" mass="9765">MLRDGIFRRVGATALLEFKGPDVSINVQRYIQTLDKLHKVIKNKRTGMPLSGVIIRHDNGDLGDRPQVVKVWDSNLSLCDYTSLDR</sequence>
<name>A0A8X6WTY8_9ARAC</name>
<keyword evidence="3" id="KW-1185">Reference proteome</keyword>
<organism evidence="1 3">
    <name type="scientific">Trichonephila inaurata madagascariensis</name>
    <dbReference type="NCBI Taxonomy" id="2747483"/>
    <lineage>
        <taxon>Eukaryota</taxon>
        <taxon>Metazoa</taxon>
        <taxon>Ecdysozoa</taxon>
        <taxon>Arthropoda</taxon>
        <taxon>Chelicerata</taxon>
        <taxon>Arachnida</taxon>
        <taxon>Araneae</taxon>
        <taxon>Araneomorphae</taxon>
        <taxon>Entelegynae</taxon>
        <taxon>Araneoidea</taxon>
        <taxon>Nephilidae</taxon>
        <taxon>Trichonephila</taxon>
        <taxon>Trichonephila inaurata</taxon>
    </lineage>
</organism>
<evidence type="ECO:0000313" key="3">
    <source>
        <dbReference type="Proteomes" id="UP000886998"/>
    </source>
</evidence>
<protein>
    <submittedName>
        <fullName evidence="1">Uncharacterized protein</fullName>
    </submittedName>
</protein>
<dbReference type="OrthoDB" id="10017160at2759"/>
<evidence type="ECO:0000313" key="2">
    <source>
        <dbReference type="EMBL" id="GFY49951.1"/>
    </source>
</evidence>
<proteinExistence type="predicted"/>
<dbReference type="EMBL" id="BMAV01007235">
    <property type="protein sequence ID" value="GFY49951.1"/>
    <property type="molecule type" value="Genomic_DNA"/>
</dbReference>
<comment type="caution">
    <text evidence="1">The sequence shown here is derived from an EMBL/GenBank/DDBJ whole genome shotgun (WGS) entry which is preliminary data.</text>
</comment>
<dbReference type="Proteomes" id="UP000886998">
    <property type="component" value="Unassembled WGS sequence"/>
</dbReference>
<gene>
    <name evidence="1" type="ORF">TNIN_155011</name>
    <name evidence="2" type="ORF">TNIN_30541</name>
</gene>
<accession>A0A8X6WTY8</accession>